<dbReference type="RefSeq" id="WP_150446941.1">
    <property type="nucleotide sequence ID" value="NZ_VYSA01000001.1"/>
</dbReference>
<keyword evidence="1" id="KW-0472">Membrane</keyword>
<dbReference type="Proteomes" id="UP000325827">
    <property type="component" value="Unassembled WGS sequence"/>
</dbReference>
<dbReference type="OrthoDB" id="4801970at2"/>
<organism evidence="2 3">
    <name type="scientific">Microbacterium rhizomatis</name>
    <dbReference type="NCBI Taxonomy" id="1631477"/>
    <lineage>
        <taxon>Bacteria</taxon>
        <taxon>Bacillati</taxon>
        <taxon>Actinomycetota</taxon>
        <taxon>Actinomycetes</taxon>
        <taxon>Micrococcales</taxon>
        <taxon>Microbacteriaceae</taxon>
        <taxon>Microbacterium</taxon>
    </lineage>
</organism>
<keyword evidence="3" id="KW-1185">Reference proteome</keyword>
<name>A0A5J5J1T0_9MICO</name>
<dbReference type="InterPro" id="IPR025339">
    <property type="entry name" value="DUF4245"/>
</dbReference>
<reference evidence="3" key="1">
    <citation type="submission" date="2019-09" db="EMBL/GenBank/DDBJ databases">
        <title>Mumia zhuanghuii sp. nov. isolated from the intestinal contents of plateau pika (Ochotona curzoniae) in the Qinghai-Tibet plateau of China.</title>
        <authorList>
            <person name="Tian Z."/>
        </authorList>
    </citation>
    <scope>NUCLEOTIDE SEQUENCE [LARGE SCALE GENOMIC DNA]</scope>
    <source>
        <strain evidence="3">JCM 30598</strain>
    </source>
</reference>
<protein>
    <submittedName>
        <fullName evidence="2">DUF4245 family protein</fullName>
    </submittedName>
</protein>
<evidence type="ECO:0000313" key="3">
    <source>
        <dbReference type="Proteomes" id="UP000325827"/>
    </source>
</evidence>
<evidence type="ECO:0000313" key="2">
    <source>
        <dbReference type="EMBL" id="KAA9110137.1"/>
    </source>
</evidence>
<accession>A0A5J5J1T0</accession>
<evidence type="ECO:0000256" key="1">
    <source>
        <dbReference type="SAM" id="Phobius"/>
    </source>
</evidence>
<dbReference type="EMBL" id="VYSA01000001">
    <property type="protein sequence ID" value="KAA9110137.1"/>
    <property type="molecule type" value="Genomic_DNA"/>
</dbReference>
<keyword evidence="1" id="KW-1133">Transmembrane helix</keyword>
<proteinExistence type="predicted"/>
<dbReference type="Pfam" id="PF14030">
    <property type="entry name" value="DUF4245"/>
    <property type="match status" value="1"/>
</dbReference>
<sequence>MASGPRIVAELGRPETPDETAARKAESSRVYRSSQTVRNLIAALLVTLAVVAVIVFAVPRGTPAPAAPIDVAAVATSVGSGLQRTVITPKVPTEWIVNRAAVEGDATAAWTIVYVPDAAQGFLRVAQGFDADPAWPTRVLSGASIDGNTTIDGIVWDTYRISDPSRAGNVSAAMSTVAGPDTILIYGSTDDAAMRTAAAGVADQVRALREQTSGANG</sequence>
<gene>
    <name evidence="2" type="ORF">F6B43_00030</name>
</gene>
<feature type="transmembrane region" description="Helical" evidence="1">
    <location>
        <begin position="39"/>
        <end position="58"/>
    </location>
</feature>
<comment type="caution">
    <text evidence="2">The sequence shown here is derived from an EMBL/GenBank/DDBJ whole genome shotgun (WGS) entry which is preliminary data.</text>
</comment>
<keyword evidence="1" id="KW-0812">Transmembrane</keyword>
<dbReference type="AlphaFoldDB" id="A0A5J5J1T0"/>